<dbReference type="Proteomes" id="UP000218263">
    <property type="component" value="Chromosome"/>
</dbReference>
<dbReference type="Pfam" id="PF05118">
    <property type="entry name" value="Asp_Arg_Hydrox"/>
    <property type="match status" value="1"/>
</dbReference>
<evidence type="ECO:0000313" key="3">
    <source>
        <dbReference type="Proteomes" id="UP000218263"/>
    </source>
</evidence>
<dbReference type="SUPFAM" id="SSF51197">
    <property type="entry name" value="Clavaminate synthase-like"/>
    <property type="match status" value="1"/>
</dbReference>
<keyword evidence="3" id="KW-1185">Reference proteome</keyword>
<dbReference type="AlphaFoldDB" id="A0A0X8X3G6"/>
<accession>A0A0X8X3G6</accession>
<feature type="domain" description="Aspartyl/asparaginy/proline hydroxylase" evidence="1">
    <location>
        <begin position="36"/>
        <end position="171"/>
    </location>
</feature>
<evidence type="ECO:0000313" key="2">
    <source>
        <dbReference type="EMBL" id="BAU54946.1"/>
    </source>
</evidence>
<dbReference type="Gene3D" id="2.60.120.330">
    <property type="entry name" value="B-lactam Antibiotic, Isopenicillin N Synthase, Chain"/>
    <property type="match status" value="1"/>
</dbReference>
<gene>
    <name evidence="2" type="ORF">MgSA37_03126</name>
</gene>
<keyword evidence="2" id="KW-0560">Oxidoreductase</keyword>
<dbReference type="InterPro" id="IPR027443">
    <property type="entry name" value="IPNS-like_sf"/>
</dbReference>
<dbReference type="GO" id="GO:0016491">
    <property type="term" value="F:oxidoreductase activity"/>
    <property type="evidence" value="ECO:0007669"/>
    <property type="project" value="UniProtKB-KW"/>
</dbReference>
<proteinExistence type="predicted"/>
<dbReference type="EC" id="1.14.11.-" evidence="2"/>
<protein>
    <submittedName>
        <fullName evidence="2">L-proline cis-4-hydroxylase</fullName>
        <ecNumber evidence="2">1.14.11.-</ecNumber>
    </submittedName>
</protein>
<dbReference type="KEGG" id="mgot:MgSA37_03126"/>
<dbReference type="InterPro" id="IPR007803">
    <property type="entry name" value="Asp/Arg/Pro-Hydrxlase"/>
</dbReference>
<organism evidence="2 3">
    <name type="scientific">Mucilaginibacter gotjawali</name>
    <dbReference type="NCBI Taxonomy" id="1550579"/>
    <lineage>
        <taxon>Bacteria</taxon>
        <taxon>Pseudomonadati</taxon>
        <taxon>Bacteroidota</taxon>
        <taxon>Sphingobacteriia</taxon>
        <taxon>Sphingobacteriales</taxon>
        <taxon>Sphingobacteriaceae</taxon>
        <taxon>Mucilaginibacter</taxon>
    </lineage>
</organism>
<sequence length="236" mass="27088">MIRYAKLLLPFDLKAMQTEILGTGSEWQPHINKYHYSGSWTVISLRSPGGSYKNIIPDLLGENDFMDTIYMDQFPSVKKLLQKLNCPVMSARFLNLQAGAIIKQHTDNELAFEKGEARLHFPVFTNPGVEFYSEEERIYLQEGECWYLNANLPHRVANKGNTDRIHLVVDCKVNNWLKDLIVSSGQAAFKPEGEVNKNDLLNMIRNLRDHHSETSDKLADKLEQQLKQATMDHNVI</sequence>
<reference evidence="2 3" key="1">
    <citation type="submission" date="2015-12" db="EMBL/GenBank/DDBJ databases">
        <title>Genome sequence of Mucilaginibacter gotjawali.</title>
        <authorList>
            <person name="Lee J.S."/>
            <person name="Lee K.C."/>
            <person name="Kim K.K."/>
            <person name="Lee B.W."/>
        </authorList>
    </citation>
    <scope>NUCLEOTIDE SEQUENCE [LARGE SCALE GENOMIC DNA]</scope>
    <source>
        <strain evidence="2 3">SA3-7</strain>
    </source>
</reference>
<name>A0A0X8X3G6_9SPHI</name>
<evidence type="ECO:0000259" key="1">
    <source>
        <dbReference type="Pfam" id="PF05118"/>
    </source>
</evidence>
<dbReference type="EMBL" id="AP017313">
    <property type="protein sequence ID" value="BAU54946.1"/>
    <property type="molecule type" value="Genomic_DNA"/>
</dbReference>